<dbReference type="InterPro" id="IPR034694">
    <property type="entry name" value="HPF_long/plastid"/>
</dbReference>
<gene>
    <name evidence="6" type="primary">raiA</name>
    <name evidence="4" type="synonym">hpf</name>
    <name evidence="6" type="ORF">HQ394_08475</name>
</gene>
<dbReference type="InterPro" id="IPR032528">
    <property type="entry name" value="Ribosom_S30AE_C"/>
</dbReference>
<dbReference type="PANTHER" id="PTHR33231">
    <property type="entry name" value="30S RIBOSOMAL PROTEIN"/>
    <property type="match status" value="1"/>
</dbReference>
<dbReference type="GO" id="GO:0022627">
    <property type="term" value="C:cytosolic small ribosomal subunit"/>
    <property type="evidence" value="ECO:0007669"/>
    <property type="project" value="TreeGrafter"/>
</dbReference>
<dbReference type="GO" id="GO:0043024">
    <property type="term" value="F:ribosomal small subunit binding"/>
    <property type="evidence" value="ECO:0007669"/>
    <property type="project" value="TreeGrafter"/>
</dbReference>
<dbReference type="InterPro" id="IPR036567">
    <property type="entry name" value="RHF-like"/>
</dbReference>
<protein>
    <recommendedName>
        <fullName evidence="3 4">Ribosome hibernation promoting factor</fullName>
        <shortName evidence="4">HPF</shortName>
    </recommendedName>
</protein>
<sequence>MDILINGRGLDVGEALRLHINRELGETVAKYFAKALDAGVTISRDAHRFRADISVHPLRGVSLQGRCSADDAYAAFDAAMERIGKQLRRYKRRLSDHHKGRSSDDVVIAQQFIMAPEAEEGELPAEGQPAIIAELSAEIATLSVGEAVMRMDLADTPAIMFRNRSHGGLNVVYRRPDGNIGWIDPVNAAKT</sequence>
<dbReference type="EMBL" id="CP053923">
    <property type="protein sequence ID" value="QNT69346.1"/>
    <property type="molecule type" value="Genomic_DNA"/>
</dbReference>
<dbReference type="AlphaFoldDB" id="A0A7H1N0W0"/>
<dbReference type="Gene3D" id="3.30.160.100">
    <property type="entry name" value="Ribosome hibernation promotion factor-like"/>
    <property type="match status" value="1"/>
</dbReference>
<organism evidence="6 7">
    <name type="scientific">Defluviicoccus vanus</name>
    <dbReference type="NCBI Taxonomy" id="111831"/>
    <lineage>
        <taxon>Bacteria</taxon>
        <taxon>Pseudomonadati</taxon>
        <taxon>Pseudomonadota</taxon>
        <taxon>Alphaproteobacteria</taxon>
        <taxon>Rhodospirillales</taxon>
        <taxon>Rhodospirillaceae</taxon>
        <taxon>Defluviicoccus</taxon>
    </lineage>
</organism>
<name>A0A7H1N0W0_9PROT</name>
<comment type="subunit">
    <text evidence="4">Interacts with 100S ribosomes.</text>
</comment>
<evidence type="ECO:0000313" key="6">
    <source>
        <dbReference type="EMBL" id="QNT69346.1"/>
    </source>
</evidence>
<evidence type="ECO:0000256" key="2">
    <source>
        <dbReference type="ARBA" id="ARBA00038695"/>
    </source>
</evidence>
<keyword evidence="1 4" id="KW-0810">Translation regulation</keyword>
<evidence type="ECO:0000256" key="4">
    <source>
        <dbReference type="HAMAP-Rule" id="MF_00839"/>
    </source>
</evidence>
<dbReference type="RefSeq" id="WP_190262851.1">
    <property type="nucleotide sequence ID" value="NZ_CP053923.1"/>
</dbReference>
<dbReference type="HAMAP" id="MF_00839">
    <property type="entry name" value="HPF"/>
    <property type="match status" value="1"/>
</dbReference>
<dbReference type="PANTHER" id="PTHR33231:SF1">
    <property type="entry name" value="30S RIBOSOMAL PROTEIN"/>
    <property type="match status" value="1"/>
</dbReference>
<comment type="similarity">
    <text evidence="4">Belongs to the HPF/YfiA ribosome-associated protein family. Long HPF subfamily.</text>
</comment>
<dbReference type="Proteomes" id="UP000516369">
    <property type="component" value="Chromosome"/>
</dbReference>
<dbReference type="Gene3D" id="3.30.505.50">
    <property type="entry name" value="Sigma 54 modulation/S30EA ribosomal protein, C-terminal domain"/>
    <property type="match status" value="1"/>
</dbReference>
<keyword evidence="7" id="KW-1185">Reference proteome</keyword>
<evidence type="ECO:0000259" key="5">
    <source>
        <dbReference type="Pfam" id="PF16321"/>
    </source>
</evidence>
<dbReference type="InterPro" id="IPR003489">
    <property type="entry name" value="RHF/RaiA"/>
</dbReference>
<feature type="domain" description="Sigma 54 modulation/S30EA ribosomal protein C-terminal" evidence="5">
    <location>
        <begin position="128"/>
        <end position="181"/>
    </location>
</feature>
<evidence type="ECO:0000313" key="7">
    <source>
        <dbReference type="Proteomes" id="UP000516369"/>
    </source>
</evidence>
<comment type="subcellular location">
    <subcellularLocation>
        <location evidence="4">Cytoplasm</location>
    </subcellularLocation>
</comment>
<accession>A0A7H1N0W0</accession>
<keyword evidence="4" id="KW-0963">Cytoplasm</keyword>
<evidence type="ECO:0000256" key="1">
    <source>
        <dbReference type="ARBA" id="ARBA00022845"/>
    </source>
</evidence>
<dbReference type="GO" id="GO:0045900">
    <property type="term" value="P:negative regulation of translational elongation"/>
    <property type="evidence" value="ECO:0007669"/>
    <property type="project" value="TreeGrafter"/>
</dbReference>
<dbReference type="InterPro" id="IPR050574">
    <property type="entry name" value="HPF/YfiA_ribosome-assoc"/>
</dbReference>
<dbReference type="SUPFAM" id="SSF69754">
    <property type="entry name" value="Ribosome binding protein Y (YfiA homologue)"/>
    <property type="match status" value="1"/>
</dbReference>
<dbReference type="Pfam" id="PF16321">
    <property type="entry name" value="Ribosom_S30AE_C"/>
    <property type="match status" value="1"/>
</dbReference>
<comment type="subunit">
    <text evidence="2">Associates exclusively with 100S ribosomes, which are dimers of 70S ribosomes.</text>
</comment>
<dbReference type="Pfam" id="PF02482">
    <property type="entry name" value="Ribosomal_S30AE"/>
    <property type="match status" value="1"/>
</dbReference>
<reference evidence="6 7" key="1">
    <citation type="submission" date="2020-05" db="EMBL/GenBank/DDBJ databases">
        <title>Complete closed genome sequence of Defluviicoccus vanus.</title>
        <authorList>
            <person name="Bessarab I."/>
            <person name="Arumugam K."/>
            <person name="Maszenan A.M."/>
            <person name="Seviour R.J."/>
            <person name="Williams R.B."/>
        </authorList>
    </citation>
    <scope>NUCLEOTIDE SEQUENCE [LARGE SCALE GENOMIC DNA]</scope>
    <source>
        <strain evidence="6 7">Ben 114</strain>
    </source>
</reference>
<dbReference type="InterPro" id="IPR038416">
    <property type="entry name" value="Ribosom_S30AE_C_sf"/>
</dbReference>
<evidence type="ECO:0000256" key="3">
    <source>
        <dbReference type="ARBA" id="ARBA00041148"/>
    </source>
</evidence>
<comment type="function">
    <text evidence="4">Required for dimerization of active 70S ribosomes into 100S ribosomes in stationary phase; 100S ribosomes are translationally inactive and sometimes present during exponential growth.</text>
</comment>
<dbReference type="NCBIfam" id="TIGR00741">
    <property type="entry name" value="yfiA"/>
    <property type="match status" value="1"/>
</dbReference>
<dbReference type="KEGG" id="dvn:HQ394_08475"/>
<proteinExistence type="inferred from homology"/>